<evidence type="ECO:0000313" key="2">
    <source>
        <dbReference type="EMBL" id="KAE8720234.1"/>
    </source>
</evidence>
<dbReference type="PANTHER" id="PTHR31563">
    <property type="entry name" value="ION CHANNEL POLLUX-RELATED"/>
    <property type="match status" value="1"/>
</dbReference>
<organism evidence="2">
    <name type="scientific">Hibiscus syriacus</name>
    <name type="common">Rose of Sharon</name>
    <dbReference type="NCBI Taxonomy" id="106335"/>
    <lineage>
        <taxon>Eukaryota</taxon>
        <taxon>Viridiplantae</taxon>
        <taxon>Streptophyta</taxon>
        <taxon>Embryophyta</taxon>
        <taxon>Tracheophyta</taxon>
        <taxon>Spermatophyta</taxon>
        <taxon>Magnoliopsida</taxon>
        <taxon>eudicotyledons</taxon>
        <taxon>Gunneridae</taxon>
        <taxon>Pentapetalae</taxon>
        <taxon>rosids</taxon>
        <taxon>malvids</taxon>
        <taxon>Malvales</taxon>
        <taxon>Malvaceae</taxon>
        <taxon>Malvoideae</taxon>
        <taxon>Hibiscus</taxon>
    </lineage>
</organism>
<proteinExistence type="predicted"/>
<evidence type="ECO:0000256" key="1">
    <source>
        <dbReference type="SAM" id="MobiDB-lite"/>
    </source>
</evidence>
<reference evidence="2" key="1">
    <citation type="submission" date="2019-09" db="EMBL/GenBank/DDBJ databases">
        <title>Draft genome information of white flower Hibiscus syriacus.</title>
        <authorList>
            <person name="Kim Y.-M."/>
        </authorList>
    </citation>
    <scope>NUCLEOTIDE SEQUENCE [LARGE SCALE GENOMIC DNA]</scope>
    <source>
        <strain evidence="2">YM2019G1</strain>
        <tissue evidence="2">Leaf</tissue>
    </source>
</reference>
<name>A0A6A3BUA2_HIBSY</name>
<dbReference type="InterPro" id="IPR044849">
    <property type="entry name" value="CASTOR/POLLUX/SYM8-like"/>
</dbReference>
<sequence length="281" mass="31870">MFQVYKDDRVERLRETETVPPCDDSQLAVRSKDKQEAGLPDMAKSSKLNPWSLDKSHILETEIERNQLNKYLKELTGSLKWDGSVMSPIPLRENHDIPLTANKFGSTGDVVGFIFEATSNSKQKCGGGVVVLLAERDKEEMDMDISKLHFDFMRTYVLCRSGSPLILADLKKGDKNHHPFQFLPSFPRLVARSDRFSSQKYIFRAAWGVSPRKAARIVVLPHKIFVDGGNNPVKNKPFIWLAIEEPLTTNVERCRHKSTANPLPNMWNPSGDSCARFSRLP</sequence>
<dbReference type="PANTHER" id="PTHR31563:SF10">
    <property type="entry name" value="ION CHANNEL POLLUX-RELATED"/>
    <property type="match status" value="1"/>
</dbReference>
<gene>
    <name evidence="2" type="ORF">F3Y22_tig00021542pilonHSYRG00002</name>
</gene>
<feature type="region of interest" description="Disordered" evidence="1">
    <location>
        <begin position="15"/>
        <end position="45"/>
    </location>
</feature>
<dbReference type="GO" id="GO:0006811">
    <property type="term" value="P:monoatomic ion transport"/>
    <property type="evidence" value="ECO:0007669"/>
    <property type="project" value="InterPro"/>
</dbReference>
<dbReference type="EMBL" id="VEPZ02000762">
    <property type="protein sequence ID" value="KAE8720234.1"/>
    <property type="molecule type" value="Genomic_DNA"/>
</dbReference>
<comment type="caution">
    <text evidence="2">The sequence shown here is derived from an EMBL/GenBank/DDBJ whole genome shotgun (WGS) entry which is preliminary data.</text>
</comment>
<accession>A0A6A3BUA2</accession>
<protein>
    <submittedName>
        <fullName evidence="2">Uncharacterized protein</fullName>
    </submittedName>
</protein>
<dbReference type="AlphaFoldDB" id="A0A6A3BUA2"/>